<protein>
    <submittedName>
        <fullName evidence="2">Uncharacterized protein</fullName>
    </submittedName>
</protein>
<reference evidence="2 3" key="1">
    <citation type="journal article" date="2012" name="BMC Genomics">
        <title>Comparative genomics of the white-rot fungi, Phanerochaete carnosa and P. chrysosporium, to elucidate the genetic basis of the distinct wood types they colonize.</title>
        <authorList>
            <person name="Suzuki H."/>
            <person name="MacDonald J."/>
            <person name="Syed K."/>
            <person name="Salamov A."/>
            <person name="Hori C."/>
            <person name="Aerts A."/>
            <person name="Henrissat B."/>
            <person name="Wiebenga A."/>
            <person name="vanKuyk P.A."/>
            <person name="Barry K."/>
            <person name="Lindquist E."/>
            <person name="LaButti K."/>
            <person name="Lapidus A."/>
            <person name="Lucas S."/>
            <person name="Coutinho P."/>
            <person name="Gong Y."/>
            <person name="Samejima M."/>
            <person name="Mahadevan R."/>
            <person name="Abou-Zaid M."/>
            <person name="de Vries R.P."/>
            <person name="Igarashi K."/>
            <person name="Yadav J.S."/>
            <person name="Grigoriev I.V."/>
            <person name="Master E.R."/>
        </authorList>
    </citation>
    <scope>NUCLEOTIDE SEQUENCE [LARGE SCALE GENOMIC DNA]</scope>
    <source>
        <strain evidence="2 3">HHB-10118-sp</strain>
    </source>
</reference>
<organism evidence="2 3">
    <name type="scientific">Phanerochaete carnosa (strain HHB-10118-sp)</name>
    <name type="common">White-rot fungus</name>
    <name type="synonym">Peniophora carnosa</name>
    <dbReference type="NCBI Taxonomy" id="650164"/>
    <lineage>
        <taxon>Eukaryota</taxon>
        <taxon>Fungi</taxon>
        <taxon>Dikarya</taxon>
        <taxon>Basidiomycota</taxon>
        <taxon>Agaricomycotina</taxon>
        <taxon>Agaricomycetes</taxon>
        <taxon>Polyporales</taxon>
        <taxon>Phanerochaetaceae</taxon>
        <taxon>Phanerochaete</taxon>
    </lineage>
</organism>
<feature type="compositionally biased region" description="Polar residues" evidence="1">
    <location>
        <begin position="1"/>
        <end position="14"/>
    </location>
</feature>
<dbReference type="InParanoid" id="K5VCG7"/>
<proteinExistence type="predicted"/>
<feature type="region of interest" description="Disordered" evidence="1">
    <location>
        <begin position="1"/>
        <end position="21"/>
    </location>
</feature>
<evidence type="ECO:0000313" key="2">
    <source>
        <dbReference type="EMBL" id="EKM60626.1"/>
    </source>
</evidence>
<dbReference type="AlphaFoldDB" id="K5VCG7"/>
<dbReference type="GeneID" id="18910632"/>
<dbReference type="OrthoDB" id="3265929at2759"/>
<accession>K5VCG7</accession>
<dbReference type="RefSeq" id="XP_007390076.1">
    <property type="nucleotide sequence ID" value="XM_007390014.1"/>
</dbReference>
<evidence type="ECO:0000313" key="3">
    <source>
        <dbReference type="Proteomes" id="UP000008370"/>
    </source>
</evidence>
<dbReference type="HOGENOM" id="CLU_1678543_0_0_1"/>
<sequence>MQRDLQNLQTSSISDVPPPGEVGKPITVARATFSHEPATGVGRVMLMDTLSSVLSACLIGTRNHQDIENAIDAAHEAISLAISLSPVTDDVDDTLLYPLAELLLYRFKISGDPADVWEALSLHRKALVLRPPGHPEHYHSLLSLTKASHTLFYRTGE</sequence>
<dbReference type="KEGG" id="pco:PHACADRAFT_189752"/>
<keyword evidence="3" id="KW-1185">Reference proteome</keyword>
<name>K5VCG7_PHACS</name>
<evidence type="ECO:0000256" key="1">
    <source>
        <dbReference type="SAM" id="MobiDB-lite"/>
    </source>
</evidence>
<gene>
    <name evidence="2" type="ORF">PHACADRAFT_189752</name>
</gene>
<dbReference type="EMBL" id="JH930468">
    <property type="protein sequence ID" value="EKM60626.1"/>
    <property type="molecule type" value="Genomic_DNA"/>
</dbReference>
<dbReference type="Proteomes" id="UP000008370">
    <property type="component" value="Unassembled WGS sequence"/>
</dbReference>